<comment type="caution">
    <text evidence="1">The sequence shown here is derived from an EMBL/GenBank/DDBJ whole genome shotgun (WGS) entry which is preliminary data.</text>
</comment>
<evidence type="ECO:0000313" key="1">
    <source>
        <dbReference type="EMBL" id="OUJ68993.1"/>
    </source>
</evidence>
<dbReference type="AlphaFoldDB" id="A0A243W5R4"/>
<evidence type="ECO:0000313" key="2">
    <source>
        <dbReference type="Proteomes" id="UP000194873"/>
    </source>
</evidence>
<keyword evidence="2" id="KW-1185">Reference proteome</keyword>
<protein>
    <submittedName>
        <fullName evidence="1">Uncharacterized protein</fullName>
    </submittedName>
</protein>
<name>A0A243W5R4_9BACT</name>
<reference evidence="1 2" key="1">
    <citation type="submission" date="2017-01" db="EMBL/GenBank/DDBJ databases">
        <title>A new Hymenobacter.</title>
        <authorList>
            <person name="Liang Y."/>
            <person name="Feng F."/>
        </authorList>
    </citation>
    <scope>NUCLEOTIDE SEQUENCE [LARGE SCALE GENOMIC DNA]</scope>
    <source>
        <strain evidence="1">MIMBbqt21</strain>
    </source>
</reference>
<gene>
    <name evidence="1" type="ORF">BXP70_27200</name>
</gene>
<dbReference type="EMBL" id="MTSE01000040">
    <property type="protein sequence ID" value="OUJ68993.1"/>
    <property type="molecule type" value="Genomic_DNA"/>
</dbReference>
<accession>A0A243W5R4</accession>
<organism evidence="1 2">
    <name type="scientific">Hymenobacter crusticola</name>
    <dbReference type="NCBI Taxonomy" id="1770526"/>
    <lineage>
        <taxon>Bacteria</taxon>
        <taxon>Pseudomonadati</taxon>
        <taxon>Bacteroidota</taxon>
        <taxon>Cytophagia</taxon>
        <taxon>Cytophagales</taxon>
        <taxon>Hymenobacteraceae</taxon>
        <taxon>Hymenobacter</taxon>
    </lineage>
</organism>
<proteinExistence type="predicted"/>
<sequence>MTPAKTLAEYILQEETRSKQVEVGARRSHDYDLTRDLEIIAEDFQQTAFGKVVVAEGLTVEALYTSPGRSRRLEWTGLDLTENSLLTLVASSLDQPIT</sequence>
<dbReference type="Proteomes" id="UP000194873">
    <property type="component" value="Unassembled WGS sequence"/>
</dbReference>
<dbReference type="RefSeq" id="WP_143436726.1">
    <property type="nucleotide sequence ID" value="NZ_MTSE01000040.1"/>
</dbReference>